<dbReference type="PANTHER" id="PTHR34808:SF2">
    <property type="entry name" value="EXPRESSED PROTEIN"/>
    <property type="match status" value="1"/>
</dbReference>
<proteinExistence type="predicted"/>
<dbReference type="Proteomes" id="UP001346149">
    <property type="component" value="Unassembled WGS sequence"/>
</dbReference>
<dbReference type="AlphaFoldDB" id="A0AAN7R844"/>
<dbReference type="EMBL" id="JAXQNO010000009">
    <property type="protein sequence ID" value="KAK4790861.1"/>
    <property type="molecule type" value="Genomic_DNA"/>
</dbReference>
<gene>
    <name evidence="1" type="ORF">SAY86_031274</name>
</gene>
<organism evidence="1 2">
    <name type="scientific">Trapa natans</name>
    <name type="common">Water chestnut</name>
    <dbReference type="NCBI Taxonomy" id="22666"/>
    <lineage>
        <taxon>Eukaryota</taxon>
        <taxon>Viridiplantae</taxon>
        <taxon>Streptophyta</taxon>
        <taxon>Embryophyta</taxon>
        <taxon>Tracheophyta</taxon>
        <taxon>Spermatophyta</taxon>
        <taxon>Magnoliopsida</taxon>
        <taxon>eudicotyledons</taxon>
        <taxon>Gunneridae</taxon>
        <taxon>Pentapetalae</taxon>
        <taxon>rosids</taxon>
        <taxon>malvids</taxon>
        <taxon>Myrtales</taxon>
        <taxon>Lythraceae</taxon>
        <taxon>Trapa</taxon>
    </lineage>
</organism>
<reference evidence="1 2" key="1">
    <citation type="journal article" date="2023" name="Hortic Res">
        <title>Pangenome of water caltrop reveals structural variations and asymmetric subgenome divergence after allopolyploidization.</title>
        <authorList>
            <person name="Zhang X."/>
            <person name="Chen Y."/>
            <person name="Wang L."/>
            <person name="Yuan Y."/>
            <person name="Fang M."/>
            <person name="Shi L."/>
            <person name="Lu R."/>
            <person name="Comes H.P."/>
            <person name="Ma Y."/>
            <person name="Chen Y."/>
            <person name="Huang G."/>
            <person name="Zhou Y."/>
            <person name="Zheng Z."/>
            <person name="Qiu Y."/>
        </authorList>
    </citation>
    <scope>NUCLEOTIDE SEQUENCE [LARGE SCALE GENOMIC DNA]</scope>
    <source>
        <strain evidence="1">F231</strain>
    </source>
</reference>
<keyword evidence="2" id="KW-1185">Reference proteome</keyword>
<name>A0AAN7R844_TRANT</name>
<accession>A0AAN7R844</accession>
<comment type="caution">
    <text evidence="1">The sequence shown here is derived from an EMBL/GenBank/DDBJ whole genome shotgun (WGS) entry which is preliminary data.</text>
</comment>
<evidence type="ECO:0000313" key="1">
    <source>
        <dbReference type="EMBL" id="KAK4790861.1"/>
    </source>
</evidence>
<sequence>MKVETSSAWIARTSSIENEPRTLSFREMECAREAALFVMNTRSTEDALSVFTEGLKPVVSSVGICSRAVPDSQFCCDNIKYKLLLADLRDIATAPF</sequence>
<protein>
    <submittedName>
        <fullName evidence="1">Uncharacterized protein</fullName>
    </submittedName>
</protein>
<dbReference type="PANTHER" id="PTHR34808">
    <property type="entry name" value="EXPRESSED PROTEIN"/>
    <property type="match status" value="1"/>
</dbReference>
<evidence type="ECO:0000313" key="2">
    <source>
        <dbReference type="Proteomes" id="UP001346149"/>
    </source>
</evidence>